<feature type="domain" description="HTH cro/C1-type" evidence="1">
    <location>
        <begin position="7"/>
        <end position="59"/>
    </location>
</feature>
<dbReference type="EMBL" id="FOQE01000018">
    <property type="protein sequence ID" value="SFH73701.1"/>
    <property type="molecule type" value="Genomic_DNA"/>
</dbReference>
<gene>
    <name evidence="2" type="ORF">SAMN04489868_11815</name>
</gene>
<dbReference type="RefSeq" id="WP_092092474.1">
    <property type="nucleotide sequence ID" value="NZ_FOQE01000018.1"/>
</dbReference>
<name>A0A1I3CHW0_9LACT</name>
<sequence length="111" mass="12681">MGTVQRIKDLADAKQTTFAEIERKIGISNGQIRRWDKVSPKAENIKKVADYFDVSVDYLLGRTEKALPTKKQQSTDLDEILDGMMSFDGKPMTDHDREAIRAYLQGRFSNK</sequence>
<organism evidence="2 3">
    <name type="scientific">Pisciglobus halotolerans</name>
    <dbReference type="NCBI Taxonomy" id="745365"/>
    <lineage>
        <taxon>Bacteria</taxon>
        <taxon>Bacillati</taxon>
        <taxon>Bacillota</taxon>
        <taxon>Bacilli</taxon>
        <taxon>Lactobacillales</taxon>
        <taxon>Carnobacteriaceae</taxon>
    </lineage>
</organism>
<dbReference type="InterPro" id="IPR001387">
    <property type="entry name" value="Cro/C1-type_HTH"/>
</dbReference>
<dbReference type="Gene3D" id="1.10.260.40">
    <property type="entry name" value="lambda repressor-like DNA-binding domains"/>
    <property type="match status" value="1"/>
</dbReference>
<dbReference type="AlphaFoldDB" id="A0A1I3CHW0"/>
<dbReference type="SUPFAM" id="SSF47413">
    <property type="entry name" value="lambda repressor-like DNA-binding domains"/>
    <property type="match status" value="1"/>
</dbReference>
<keyword evidence="3" id="KW-1185">Reference proteome</keyword>
<evidence type="ECO:0000259" key="1">
    <source>
        <dbReference type="PROSITE" id="PS50943"/>
    </source>
</evidence>
<protein>
    <submittedName>
        <fullName evidence="2">Helix-turn-helix domain-containing protein</fullName>
    </submittedName>
</protein>
<dbReference type="InterPro" id="IPR010982">
    <property type="entry name" value="Lambda_DNA-bd_dom_sf"/>
</dbReference>
<evidence type="ECO:0000313" key="3">
    <source>
        <dbReference type="Proteomes" id="UP000198668"/>
    </source>
</evidence>
<proteinExistence type="predicted"/>
<dbReference type="SMART" id="SM00530">
    <property type="entry name" value="HTH_XRE"/>
    <property type="match status" value="1"/>
</dbReference>
<dbReference type="Proteomes" id="UP000198668">
    <property type="component" value="Unassembled WGS sequence"/>
</dbReference>
<dbReference type="CDD" id="cd00093">
    <property type="entry name" value="HTH_XRE"/>
    <property type="match status" value="1"/>
</dbReference>
<dbReference type="OrthoDB" id="2157205at2"/>
<reference evidence="2 3" key="1">
    <citation type="submission" date="2016-10" db="EMBL/GenBank/DDBJ databases">
        <authorList>
            <person name="de Groot N.N."/>
        </authorList>
    </citation>
    <scope>NUCLEOTIDE SEQUENCE [LARGE SCALE GENOMIC DNA]</scope>
    <source>
        <strain evidence="2 3">DSM 27630</strain>
    </source>
</reference>
<dbReference type="GO" id="GO:0003677">
    <property type="term" value="F:DNA binding"/>
    <property type="evidence" value="ECO:0007669"/>
    <property type="project" value="InterPro"/>
</dbReference>
<dbReference type="PROSITE" id="PS50943">
    <property type="entry name" value="HTH_CROC1"/>
    <property type="match status" value="1"/>
</dbReference>
<evidence type="ECO:0000313" key="2">
    <source>
        <dbReference type="EMBL" id="SFH73701.1"/>
    </source>
</evidence>
<accession>A0A1I3CHW0</accession>